<dbReference type="InterPro" id="IPR051405">
    <property type="entry name" value="phD/YefM_antitoxin"/>
</dbReference>
<evidence type="ECO:0000313" key="3">
    <source>
        <dbReference type="EMBL" id="KTC83843.1"/>
    </source>
</evidence>
<dbReference type="PANTHER" id="PTHR33713">
    <property type="entry name" value="ANTITOXIN YAFN-RELATED"/>
    <property type="match status" value="1"/>
</dbReference>
<keyword evidence="4" id="KW-1185">Reference proteome</keyword>
<dbReference type="Pfam" id="PF02604">
    <property type="entry name" value="PhdYeFM_antitox"/>
    <property type="match status" value="1"/>
</dbReference>
<dbReference type="EMBL" id="LNXV01000012">
    <property type="protein sequence ID" value="KTC83843.1"/>
    <property type="molecule type" value="Genomic_DNA"/>
</dbReference>
<dbReference type="PANTHER" id="PTHR33713:SF10">
    <property type="entry name" value="ANTITOXIN YAFN"/>
    <property type="match status" value="1"/>
</dbReference>
<accession>A0A0W0SKF5</accession>
<dbReference type="SUPFAM" id="SSF143120">
    <property type="entry name" value="YefM-like"/>
    <property type="match status" value="1"/>
</dbReference>
<proteinExistence type="inferred from homology"/>
<dbReference type="STRING" id="29422.Lbru_1592"/>
<dbReference type="NCBIfam" id="TIGR01552">
    <property type="entry name" value="phd_fam"/>
    <property type="match status" value="1"/>
</dbReference>
<dbReference type="InterPro" id="IPR006442">
    <property type="entry name" value="Antitoxin_Phd/YefM"/>
</dbReference>
<dbReference type="RefSeq" id="WP_058441669.1">
    <property type="nucleotide sequence ID" value="NZ_CAAAHU010000034.1"/>
</dbReference>
<evidence type="ECO:0000313" key="4">
    <source>
        <dbReference type="Proteomes" id="UP000054742"/>
    </source>
</evidence>
<sequence length="83" mass="9257">MQTLFATQVASISELKKNPTKLINDAHGKPVAILNHNTAAAYLIPVETFEKLMDLVDENELHKIVEQRLSAPFTSIKVNIDDL</sequence>
<dbReference type="OrthoDB" id="5297687at2"/>
<evidence type="ECO:0000256" key="2">
    <source>
        <dbReference type="RuleBase" id="RU362080"/>
    </source>
</evidence>
<comment type="similarity">
    <text evidence="1 2">Belongs to the phD/YefM antitoxin family.</text>
</comment>
<dbReference type="AlphaFoldDB" id="A0A0W0SKF5"/>
<dbReference type="InterPro" id="IPR036165">
    <property type="entry name" value="YefM-like_sf"/>
</dbReference>
<evidence type="ECO:0000256" key="1">
    <source>
        <dbReference type="ARBA" id="ARBA00009981"/>
    </source>
</evidence>
<name>A0A0W0SKF5_9GAMM</name>
<protein>
    <recommendedName>
        <fullName evidence="2">Antitoxin</fullName>
    </recommendedName>
</protein>
<comment type="caution">
    <text evidence="3">The sequence shown here is derived from an EMBL/GenBank/DDBJ whole genome shotgun (WGS) entry which is preliminary data.</text>
</comment>
<dbReference type="PATRIC" id="fig|29422.6.peg.1686"/>
<dbReference type="Proteomes" id="UP000054742">
    <property type="component" value="Unassembled WGS sequence"/>
</dbReference>
<reference evidence="3 4" key="1">
    <citation type="submission" date="2015-11" db="EMBL/GenBank/DDBJ databases">
        <title>Genomic analysis of 38 Legionella species identifies large and diverse effector repertoires.</title>
        <authorList>
            <person name="Burstein D."/>
            <person name="Amaro F."/>
            <person name="Zusman T."/>
            <person name="Lifshitz Z."/>
            <person name="Cohen O."/>
            <person name="Gilbert J.A."/>
            <person name="Pupko T."/>
            <person name="Shuman H.A."/>
            <person name="Segal G."/>
        </authorList>
    </citation>
    <scope>NUCLEOTIDE SEQUENCE [LARGE SCALE GENOMIC DNA]</scope>
    <source>
        <strain evidence="3 4">ATCC 43878</strain>
    </source>
</reference>
<gene>
    <name evidence="3" type="primary">yafN</name>
    <name evidence="3" type="ORF">Lbru_1592</name>
</gene>
<comment type="function">
    <text evidence="2">Antitoxin component of a type II toxin-antitoxin (TA) system.</text>
</comment>
<organism evidence="3 4">
    <name type="scientific">Legionella brunensis</name>
    <dbReference type="NCBI Taxonomy" id="29422"/>
    <lineage>
        <taxon>Bacteria</taxon>
        <taxon>Pseudomonadati</taxon>
        <taxon>Pseudomonadota</taxon>
        <taxon>Gammaproteobacteria</taxon>
        <taxon>Legionellales</taxon>
        <taxon>Legionellaceae</taxon>
        <taxon>Legionella</taxon>
    </lineage>
</organism>